<dbReference type="AlphaFoldDB" id="A0A1A8W887"/>
<evidence type="ECO:0000313" key="2">
    <source>
        <dbReference type="EMBL" id="SBS87395.1"/>
    </source>
</evidence>
<feature type="region of interest" description="Disordered" evidence="1">
    <location>
        <begin position="84"/>
        <end position="106"/>
    </location>
</feature>
<dbReference type="EMBL" id="FLQU01000572">
    <property type="protein sequence ID" value="SBS87395.1"/>
    <property type="molecule type" value="Genomic_DNA"/>
</dbReference>
<reference evidence="3" key="1">
    <citation type="submission" date="2016-05" db="EMBL/GenBank/DDBJ databases">
        <authorList>
            <person name="Naeem Raeece"/>
        </authorList>
    </citation>
    <scope>NUCLEOTIDE SEQUENCE [LARGE SCALE GENOMIC DNA]</scope>
</reference>
<evidence type="ECO:0000313" key="3">
    <source>
        <dbReference type="Proteomes" id="UP000078560"/>
    </source>
</evidence>
<gene>
    <name evidence="2" type="ORF">POVCU2_0042450</name>
</gene>
<name>A0A1A8W887_PLAOA</name>
<dbReference type="Proteomes" id="UP000078560">
    <property type="component" value="Unassembled WGS sequence"/>
</dbReference>
<sequence length="324" mass="37542">MMDKEQNENMSEKEIQNFFSEIEHLVNEDNSDTKEEEQLKRTCTELIGQKKNSSHLPIHSKIDLFLEEVNFINHTFDVYERKGELEREQAQRKNEGDDDLRKEDTKESDDILNDVIYWELGLTESEQANDVTECITSNSDFTKKLLLKISEHLGKIGNKEFVLTTKKALDIRIEDFRKGEITEAYFAKNIRELYQDAVSQLDAEQNEDVQKLKENNAGYVQNGFVNDVARSKLDEEFPGKEITHEAQKGEISTPSVTDRMEEAKLMDKNLGGKIVSRKANSQKSKKGLKIESSNFFHKKKMKLMARWQKVAEQTKLMNDPDYSS</sequence>
<proteinExistence type="predicted"/>
<organism evidence="2 3">
    <name type="scientific">Plasmodium ovale curtisi</name>
    <dbReference type="NCBI Taxonomy" id="864141"/>
    <lineage>
        <taxon>Eukaryota</taxon>
        <taxon>Sar</taxon>
        <taxon>Alveolata</taxon>
        <taxon>Apicomplexa</taxon>
        <taxon>Aconoidasida</taxon>
        <taxon>Haemosporida</taxon>
        <taxon>Plasmodiidae</taxon>
        <taxon>Plasmodium</taxon>
        <taxon>Plasmodium (Plasmodium)</taxon>
    </lineage>
</organism>
<accession>A0A1A8W887</accession>
<protein>
    <submittedName>
        <fullName evidence="2">Uncharacterized protein</fullName>
    </submittedName>
</protein>
<evidence type="ECO:0000256" key="1">
    <source>
        <dbReference type="SAM" id="MobiDB-lite"/>
    </source>
</evidence>